<evidence type="ECO:0000313" key="1">
    <source>
        <dbReference type="EMBL" id="TKI52935.1"/>
    </source>
</evidence>
<dbReference type="EMBL" id="SZNK01000002">
    <property type="protein sequence ID" value="TKI52935.1"/>
    <property type="molecule type" value="Genomic_DNA"/>
</dbReference>
<dbReference type="RefSeq" id="WP_137033720.1">
    <property type="nucleotide sequence ID" value="NZ_SZNK01000002.1"/>
</dbReference>
<dbReference type="AlphaFoldDB" id="A0A4U2XZK9"/>
<name>A0A4U2XZK9_9BACL</name>
<organism evidence="1 2">
    <name type="scientific">Brevibacillus antibioticus</name>
    <dbReference type="NCBI Taxonomy" id="2570228"/>
    <lineage>
        <taxon>Bacteria</taxon>
        <taxon>Bacillati</taxon>
        <taxon>Bacillota</taxon>
        <taxon>Bacilli</taxon>
        <taxon>Bacillales</taxon>
        <taxon>Paenibacillaceae</taxon>
        <taxon>Brevibacillus</taxon>
    </lineage>
</organism>
<reference evidence="1 2" key="1">
    <citation type="submission" date="2019-04" db="EMBL/GenBank/DDBJ databases">
        <title>Whole genome sequencing of Brevibacillus sp. TGS2-1.</title>
        <authorList>
            <person name="Choi A."/>
        </authorList>
    </citation>
    <scope>NUCLEOTIDE SEQUENCE [LARGE SCALE GENOMIC DNA]</scope>
    <source>
        <strain evidence="1 2">TGS2-1</strain>
    </source>
</reference>
<dbReference type="Proteomes" id="UP000307841">
    <property type="component" value="Unassembled WGS sequence"/>
</dbReference>
<accession>A0A4U2XZK9</accession>
<proteinExistence type="predicted"/>
<sequence>MDNQLNQATPQVTHQVIPNSGQRMLQVMDKVIYTFLPEANIPMGISLTLKTLLPKWLPSDISDEQASQVIHELKGFIAYVESGEQPANHPEA</sequence>
<protein>
    <submittedName>
        <fullName evidence="1">Uncharacterized protein</fullName>
    </submittedName>
</protein>
<comment type="caution">
    <text evidence="1">The sequence shown here is derived from an EMBL/GenBank/DDBJ whole genome shotgun (WGS) entry which is preliminary data.</text>
</comment>
<evidence type="ECO:0000313" key="2">
    <source>
        <dbReference type="Proteomes" id="UP000307841"/>
    </source>
</evidence>
<keyword evidence="2" id="KW-1185">Reference proteome</keyword>
<gene>
    <name evidence="1" type="ORF">E8L90_29715</name>
</gene>